<dbReference type="AlphaFoldDB" id="A0A229RKX0"/>
<protein>
    <submittedName>
        <fullName evidence="1">Uncharacterized protein</fullName>
    </submittedName>
</protein>
<name>A0A229RKX0_AMYAL</name>
<comment type="caution">
    <text evidence="1">The sequence shown here is derived from an EMBL/GenBank/DDBJ whole genome shotgun (WGS) entry which is preliminary data.</text>
</comment>
<reference evidence="1 2" key="1">
    <citation type="submission" date="2017-07" db="EMBL/GenBank/DDBJ databases">
        <title>Amycolatopsis alba DSM 44262 Genome sequencing and assembly.</title>
        <authorList>
            <person name="Kaur N."/>
            <person name="Mayilraj S."/>
        </authorList>
    </citation>
    <scope>NUCLEOTIDE SEQUENCE [LARGE SCALE GENOMIC DNA]</scope>
    <source>
        <strain evidence="1 2">DSM 44262</strain>
    </source>
</reference>
<accession>A0A229RKX0</accession>
<evidence type="ECO:0000313" key="2">
    <source>
        <dbReference type="Proteomes" id="UP000215563"/>
    </source>
</evidence>
<sequence length="265" mass="28354">MSESIIDPDLVLALHEAVRQGAPASRTGVRLTARGWAVGSWTGESAYPVALTGADLPDEVDFAVANTLCVPKETDRSHYGVPDEQGDFFPGPDGEAVFVTGRLPWTGAWWFDPSTARRVVRDEEVESLWLTAGGVYVSERAGDEVVWAELNADQAVRRVYAAGAEHDEDCSSDLVRAARHARDAVATLTGAIADLPGAVAAAETAAALSALVRTIMVTDLRAARAHAARHVYEFTDRDMGRAAPFLRLGRSAAENLIKEGLQADT</sequence>
<dbReference type="Proteomes" id="UP000215563">
    <property type="component" value="Unassembled WGS sequence"/>
</dbReference>
<dbReference type="RefSeq" id="WP_020635879.1">
    <property type="nucleotide sequence ID" value="NZ_KB913032.1"/>
</dbReference>
<dbReference type="EMBL" id="NMQU01000080">
    <property type="protein sequence ID" value="OXM47119.1"/>
    <property type="molecule type" value="Genomic_DNA"/>
</dbReference>
<organism evidence="1 2">
    <name type="scientific">Amycolatopsis alba DSM 44262</name>
    <dbReference type="NCBI Taxonomy" id="1125972"/>
    <lineage>
        <taxon>Bacteria</taxon>
        <taxon>Bacillati</taxon>
        <taxon>Actinomycetota</taxon>
        <taxon>Actinomycetes</taxon>
        <taxon>Pseudonocardiales</taxon>
        <taxon>Pseudonocardiaceae</taxon>
        <taxon>Amycolatopsis</taxon>
    </lineage>
</organism>
<keyword evidence="2" id="KW-1185">Reference proteome</keyword>
<gene>
    <name evidence="1" type="ORF">CFP75_25200</name>
</gene>
<evidence type="ECO:0000313" key="1">
    <source>
        <dbReference type="EMBL" id="OXM47119.1"/>
    </source>
</evidence>
<proteinExistence type="predicted"/>